<name>A0ABY6NVK0_9NOCA</name>
<evidence type="ECO:0000313" key="2">
    <source>
        <dbReference type="Proteomes" id="UP001164965"/>
    </source>
</evidence>
<evidence type="ECO:0000313" key="1">
    <source>
        <dbReference type="EMBL" id="UZJ23414.1"/>
    </source>
</evidence>
<keyword evidence="2" id="KW-1185">Reference proteome</keyword>
<organism evidence="1 2">
    <name type="scientific">Rhodococcus antarcticus</name>
    <dbReference type="NCBI Taxonomy" id="2987751"/>
    <lineage>
        <taxon>Bacteria</taxon>
        <taxon>Bacillati</taxon>
        <taxon>Actinomycetota</taxon>
        <taxon>Actinomycetes</taxon>
        <taxon>Mycobacteriales</taxon>
        <taxon>Nocardiaceae</taxon>
        <taxon>Rhodococcus</taxon>
    </lineage>
</organism>
<gene>
    <name evidence="1" type="ORF">RHODO2019_09190</name>
</gene>
<protein>
    <submittedName>
        <fullName evidence="1">Uncharacterized protein</fullName>
    </submittedName>
</protein>
<sequence>MLRRRTGITGHLPATLHRTRGLPVATVVGDGHRLSDVATAHGVLRTEPGPAGEVAGIVRSAEM</sequence>
<dbReference type="RefSeq" id="WP_265381521.1">
    <property type="nucleotide sequence ID" value="NZ_CP110615.1"/>
</dbReference>
<accession>A0ABY6NVK0</accession>
<dbReference type="EMBL" id="CP110615">
    <property type="protein sequence ID" value="UZJ23414.1"/>
    <property type="molecule type" value="Genomic_DNA"/>
</dbReference>
<dbReference type="Proteomes" id="UP001164965">
    <property type="component" value="Chromosome"/>
</dbReference>
<reference evidence="1" key="1">
    <citation type="submission" date="2022-10" db="EMBL/GenBank/DDBJ databases">
        <title>Rhodococcus sp.75.</title>
        <authorList>
            <person name="Sun M."/>
        </authorList>
    </citation>
    <scope>NUCLEOTIDE SEQUENCE</scope>
    <source>
        <strain evidence="1">75</strain>
    </source>
</reference>
<proteinExistence type="predicted"/>